<dbReference type="OrthoDB" id="9814970at2"/>
<protein>
    <submittedName>
        <fullName evidence="1">Cof-like hydrolase</fullName>
    </submittedName>
</protein>
<keyword evidence="2" id="KW-1185">Reference proteome</keyword>
<dbReference type="InterPro" id="IPR036412">
    <property type="entry name" value="HAD-like_sf"/>
</dbReference>
<dbReference type="PROSITE" id="PS01228">
    <property type="entry name" value="COF_1"/>
    <property type="match status" value="1"/>
</dbReference>
<dbReference type="RefSeq" id="WP_060940085.1">
    <property type="nucleotide sequence ID" value="NZ_KQ957192.1"/>
</dbReference>
<dbReference type="SFLD" id="SFLDS00003">
    <property type="entry name" value="Haloacid_Dehalogenase"/>
    <property type="match status" value="1"/>
</dbReference>
<name>A0A133QLW8_9BACT</name>
<dbReference type="AlphaFoldDB" id="A0A133QLW8"/>
<gene>
    <name evidence="1" type="ORF">HMPREF3226_00342</name>
</gene>
<dbReference type="SUPFAM" id="SSF56784">
    <property type="entry name" value="HAD-like"/>
    <property type="match status" value="1"/>
</dbReference>
<keyword evidence="1" id="KW-0378">Hydrolase</keyword>
<dbReference type="Gene3D" id="3.30.1240.10">
    <property type="match status" value="1"/>
</dbReference>
<dbReference type="GO" id="GO:0000287">
    <property type="term" value="F:magnesium ion binding"/>
    <property type="evidence" value="ECO:0007669"/>
    <property type="project" value="TreeGrafter"/>
</dbReference>
<proteinExistence type="predicted"/>
<dbReference type="PATRIC" id="fig|28128.5.peg.340"/>
<dbReference type="InterPro" id="IPR000150">
    <property type="entry name" value="Cof"/>
</dbReference>
<comment type="caution">
    <text evidence="1">The sequence shown here is derived from an EMBL/GenBank/DDBJ whole genome shotgun (WGS) entry which is preliminary data.</text>
</comment>
<dbReference type="Gene3D" id="3.40.50.1000">
    <property type="entry name" value="HAD superfamily/HAD-like"/>
    <property type="match status" value="1"/>
</dbReference>
<dbReference type="Proteomes" id="UP000070533">
    <property type="component" value="Unassembled WGS sequence"/>
</dbReference>
<dbReference type="NCBIfam" id="TIGR00099">
    <property type="entry name" value="Cof-subfamily"/>
    <property type="match status" value="1"/>
</dbReference>
<evidence type="ECO:0000313" key="2">
    <source>
        <dbReference type="Proteomes" id="UP000070533"/>
    </source>
</evidence>
<organism evidence="1 2">
    <name type="scientific">Prevotella corporis</name>
    <dbReference type="NCBI Taxonomy" id="28128"/>
    <lineage>
        <taxon>Bacteria</taxon>
        <taxon>Pseudomonadati</taxon>
        <taxon>Bacteroidota</taxon>
        <taxon>Bacteroidia</taxon>
        <taxon>Bacteroidales</taxon>
        <taxon>Prevotellaceae</taxon>
        <taxon>Prevotella</taxon>
    </lineage>
</organism>
<dbReference type="EMBL" id="LRQG01000013">
    <property type="protein sequence ID" value="KXA43896.1"/>
    <property type="molecule type" value="Genomic_DNA"/>
</dbReference>
<dbReference type="GO" id="GO:0005829">
    <property type="term" value="C:cytosol"/>
    <property type="evidence" value="ECO:0007669"/>
    <property type="project" value="TreeGrafter"/>
</dbReference>
<dbReference type="eggNOG" id="COG0561">
    <property type="taxonomic scope" value="Bacteria"/>
</dbReference>
<sequence>MTIKAAFFDIDGTLVSFRTHRIPQSTIHAIAEAKQRGVKIFISTGRPVALINNIKEVEQLVEGYIAFNGAYCFIGNDEIATTPLPAVDVMRMVDDATRRDYCVIVCGKNQVAIHNYKPIFNEIFVEGLGVTNIDMDKPVGSLLEQPVLQLTPFITEDDERLILPEMTESISARWHPAFTDITVRAANKGSALAQVARHLGIKTEECIAFGDGGNDKSILKAAGIGVAMGNAVEEVKAVADHVTTSVDDDGIANAMRKFGLIG</sequence>
<dbReference type="Pfam" id="PF08282">
    <property type="entry name" value="Hydrolase_3"/>
    <property type="match status" value="1"/>
</dbReference>
<dbReference type="STRING" id="28128.HMPREF3226_00342"/>
<evidence type="ECO:0000313" key="1">
    <source>
        <dbReference type="EMBL" id="KXA43896.1"/>
    </source>
</evidence>
<dbReference type="SFLD" id="SFLDG01144">
    <property type="entry name" value="C2.B.4:_PGP_Like"/>
    <property type="match status" value="1"/>
</dbReference>
<dbReference type="PANTHER" id="PTHR10000:SF25">
    <property type="entry name" value="PHOSPHATASE YKRA-RELATED"/>
    <property type="match status" value="1"/>
</dbReference>
<dbReference type="PANTHER" id="PTHR10000">
    <property type="entry name" value="PHOSPHOSERINE PHOSPHATASE"/>
    <property type="match status" value="1"/>
</dbReference>
<dbReference type="PROSITE" id="PS01229">
    <property type="entry name" value="COF_2"/>
    <property type="match status" value="1"/>
</dbReference>
<dbReference type="InterPro" id="IPR023214">
    <property type="entry name" value="HAD_sf"/>
</dbReference>
<dbReference type="GO" id="GO:0016791">
    <property type="term" value="F:phosphatase activity"/>
    <property type="evidence" value="ECO:0007669"/>
    <property type="project" value="TreeGrafter"/>
</dbReference>
<dbReference type="SFLD" id="SFLDG01140">
    <property type="entry name" value="C2.B:_Phosphomannomutase_and_P"/>
    <property type="match status" value="1"/>
</dbReference>
<reference evidence="2" key="1">
    <citation type="submission" date="2016-01" db="EMBL/GenBank/DDBJ databases">
        <authorList>
            <person name="Mitreva M."/>
            <person name="Pepin K.H."/>
            <person name="Mihindukulasuriya K.A."/>
            <person name="Fulton R."/>
            <person name="Fronick C."/>
            <person name="O'Laughlin M."/>
            <person name="Miner T."/>
            <person name="Herter B."/>
            <person name="Rosa B.A."/>
            <person name="Cordes M."/>
            <person name="Tomlinson C."/>
            <person name="Wollam A."/>
            <person name="Palsikar V.B."/>
            <person name="Mardis E.R."/>
            <person name="Wilson R.K."/>
        </authorList>
    </citation>
    <scope>NUCLEOTIDE SEQUENCE [LARGE SCALE GENOMIC DNA]</scope>
    <source>
        <strain evidence="2">MJR7716</strain>
    </source>
</reference>
<accession>A0A133QLW8</accession>